<dbReference type="InterPro" id="IPR050139">
    <property type="entry name" value="GMP_reductase"/>
</dbReference>
<dbReference type="GO" id="GO:1902560">
    <property type="term" value="C:GMP reductase complex"/>
    <property type="evidence" value="ECO:0007669"/>
    <property type="project" value="InterPro"/>
</dbReference>
<evidence type="ECO:0000256" key="4">
    <source>
        <dbReference type="ARBA" id="ARBA00022857"/>
    </source>
</evidence>
<evidence type="ECO:0000256" key="3">
    <source>
        <dbReference type="ARBA" id="ARBA00022723"/>
    </source>
</evidence>
<keyword evidence="6" id="KW-0560">Oxidoreductase</keyword>
<dbReference type="EC" id="1.7.1.7" evidence="1"/>
<feature type="domain" description="IMP dehydrogenase/GMP reductase" evidence="10">
    <location>
        <begin position="15"/>
        <end position="342"/>
    </location>
</feature>
<evidence type="ECO:0000256" key="8">
    <source>
        <dbReference type="ARBA" id="ARBA00037691"/>
    </source>
</evidence>
<evidence type="ECO:0000256" key="1">
    <source>
        <dbReference type="ARBA" id="ARBA00012678"/>
    </source>
</evidence>
<dbReference type="SMART" id="SM01240">
    <property type="entry name" value="IMPDH"/>
    <property type="match status" value="1"/>
</dbReference>
<protein>
    <recommendedName>
        <fullName evidence="2">GMP reductase</fullName>
        <ecNumber evidence="1">1.7.1.7</ecNumber>
    </recommendedName>
    <alternativeName>
        <fullName evidence="7">Guanosine 5'-monophosphate oxidoreductase</fullName>
    </alternativeName>
</protein>
<keyword evidence="4" id="KW-0521">NADP</keyword>
<keyword evidence="3" id="KW-0479">Metal-binding</keyword>
<dbReference type="SUPFAM" id="SSF51412">
    <property type="entry name" value="Inosine monophosphate dehydrogenase (IMPDH)"/>
    <property type="match status" value="1"/>
</dbReference>
<dbReference type="EMBL" id="MN739039">
    <property type="protein sequence ID" value="QHS84963.1"/>
    <property type="molecule type" value="Genomic_DNA"/>
</dbReference>
<evidence type="ECO:0000256" key="5">
    <source>
        <dbReference type="ARBA" id="ARBA00022958"/>
    </source>
</evidence>
<evidence type="ECO:0000259" key="10">
    <source>
        <dbReference type="Pfam" id="PF00478"/>
    </source>
</evidence>
<dbReference type="PROSITE" id="PS00487">
    <property type="entry name" value="IMP_DH_GMP_RED"/>
    <property type="match status" value="1"/>
</dbReference>
<proteinExistence type="predicted"/>
<dbReference type="InterPro" id="IPR005993">
    <property type="entry name" value="GMPR"/>
</dbReference>
<dbReference type="InterPro" id="IPR001093">
    <property type="entry name" value="IMP_DH_GMPRt"/>
</dbReference>
<evidence type="ECO:0000256" key="6">
    <source>
        <dbReference type="ARBA" id="ARBA00023002"/>
    </source>
</evidence>
<sequence>MLPQFNKIKGYRPDFRNVLITPQKSYLKSRKDVNLNTNFTFKTPGGEVKWSGVPIISSNMDTVSNVRTCEILRQNNYLTCFPKHFNKEFDNYLYPDELHCVENYMLSCGTNDYQNAVSLIDRLCYDNIKVKFLCVDIANGYLQQLQDTCKYLRNKFPDMVLAAGNVVTPEIVDELISECGVNIVKVGIGSGSVCETRLKTGIGYPQLGAVIECAWAAETAGGYIISDGGVSSPSDICKAFAGGADFVMVGGMFAGHEESPGDTIIENDERYKLCYGMSSKEANEKYNGGMKDYRTSEGKVKKIKMKGSLEETIKDINGGIRSACTYVNARNLRELSENAEFTLN</sequence>
<dbReference type="PANTHER" id="PTHR43170">
    <property type="entry name" value="GMP REDUCTASE"/>
    <property type="match status" value="1"/>
</dbReference>
<organism evidence="11">
    <name type="scientific">viral metagenome</name>
    <dbReference type="NCBI Taxonomy" id="1070528"/>
    <lineage>
        <taxon>unclassified sequences</taxon>
        <taxon>metagenomes</taxon>
        <taxon>organismal metagenomes</taxon>
    </lineage>
</organism>
<dbReference type="Gene3D" id="3.20.20.70">
    <property type="entry name" value="Aldolase class I"/>
    <property type="match status" value="1"/>
</dbReference>
<comment type="function">
    <text evidence="8">Catalyzes the irreversible NADPH-dependent deamination of GMP to IMP. It functions in the conversion of nucleobase, nucleoside and nucleotide derivatives of G to A nucleotides, and in maintaining the intracellular balance of A and G nucleotides.</text>
</comment>
<evidence type="ECO:0000256" key="2">
    <source>
        <dbReference type="ARBA" id="ARBA00015800"/>
    </source>
</evidence>
<accession>A0A6C0B0H2</accession>
<dbReference type="GO" id="GO:0009117">
    <property type="term" value="P:nucleotide metabolic process"/>
    <property type="evidence" value="ECO:0007669"/>
    <property type="project" value="InterPro"/>
</dbReference>
<dbReference type="AlphaFoldDB" id="A0A6C0B0H2"/>
<evidence type="ECO:0000313" key="11">
    <source>
        <dbReference type="EMBL" id="QHS84963.1"/>
    </source>
</evidence>
<dbReference type="Pfam" id="PF00478">
    <property type="entry name" value="IMPDH"/>
    <property type="match status" value="1"/>
</dbReference>
<dbReference type="PANTHER" id="PTHR43170:SF5">
    <property type="entry name" value="GMP REDUCTASE"/>
    <property type="match status" value="1"/>
</dbReference>
<dbReference type="GO" id="GO:0003920">
    <property type="term" value="F:GMP reductase activity"/>
    <property type="evidence" value="ECO:0007669"/>
    <property type="project" value="UniProtKB-EC"/>
</dbReference>
<keyword evidence="5" id="KW-0630">Potassium</keyword>
<comment type="catalytic activity">
    <reaction evidence="9">
        <text>IMP + NH4(+) + NADP(+) = GMP + NADPH + 2 H(+)</text>
        <dbReference type="Rhea" id="RHEA:17185"/>
        <dbReference type="ChEBI" id="CHEBI:15378"/>
        <dbReference type="ChEBI" id="CHEBI:28938"/>
        <dbReference type="ChEBI" id="CHEBI:57783"/>
        <dbReference type="ChEBI" id="CHEBI:58053"/>
        <dbReference type="ChEBI" id="CHEBI:58115"/>
        <dbReference type="ChEBI" id="CHEBI:58349"/>
        <dbReference type="EC" id="1.7.1.7"/>
    </reaction>
</comment>
<evidence type="ECO:0000256" key="9">
    <source>
        <dbReference type="ARBA" id="ARBA00048616"/>
    </source>
</evidence>
<dbReference type="InterPro" id="IPR013785">
    <property type="entry name" value="Aldolase_TIM"/>
</dbReference>
<dbReference type="CDD" id="cd00381">
    <property type="entry name" value="IMPDH"/>
    <property type="match status" value="1"/>
</dbReference>
<dbReference type="GO" id="GO:0046872">
    <property type="term" value="F:metal ion binding"/>
    <property type="evidence" value="ECO:0007669"/>
    <property type="project" value="UniProtKB-KW"/>
</dbReference>
<reference evidence="11" key="1">
    <citation type="journal article" date="2020" name="Nature">
        <title>Giant virus diversity and host interactions through global metagenomics.</title>
        <authorList>
            <person name="Schulz F."/>
            <person name="Roux S."/>
            <person name="Paez-Espino D."/>
            <person name="Jungbluth S."/>
            <person name="Walsh D.A."/>
            <person name="Denef V.J."/>
            <person name="McMahon K.D."/>
            <person name="Konstantinidis K.T."/>
            <person name="Eloe-Fadrosh E.A."/>
            <person name="Kyrpides N.C."/>
            <person name="Woyke T."/>
        </authorList>
    </citation>
    <scope>NUCLEOTIDE SEQUENCE</scope>
    <source>
        <strain evidence="11">GVMAG-M-3300009182-67</strain>
    </source>
</reference>
<dbReference type="InterPro" id="IPR015875">
    <property type="entry name" value="IMP_DH/GMP_Rdtase_CS"/>
</dbReference>
<evidence type="ECO:0000256" key="7">
    <source>
        <dbReference type="ARBA" id="ARBA00030699"/>
    </source>
</evidence>
<name>A0A6C0B0H2_9ZZZZ</name>
<dbReference type="PIRSF" id="PIRSF000235">
    <property type="entry name" value="GMP_reductase"/>
    <property type="match status" value="1"/>
</dbReference>